<dbReference type="Gene3D" id="3.40.470.10">
    <property type="entry name" value="Uracil-DNA glycosylase-like domain"/>
    <property type="match status" value="1"/>
</dbReference>
<dbReference type="NCBIfam" id="TIGR00758">
    <property type="entry name" value="UDG_fam4"/>
    <property type="match status" value="1"/>
</dbReference>
<evidence type="ECO:0000256" key="10">
    <source>
        <dbReference type="ARBA" id="ARBA00023014"/>
    </source>
</evidence>
<keyword evidence="14" id="KW-1185">Reference proteome</keyword>
<dbReference type="InterPro" id="IPR036895">
    <property type="entry name" value="Uracil-DNA_glycosylase-like_sf"/>
</dbReference>
<dbReference type="GO" id="GO:0046872">
    <property type="term" value="F:metal ion binding"/>
    <property type="evidence" value="ECO:0007669"/>
    <property type="project" value="UniProtKB-KW"/>
</dbReference>
<dbReference type="PANTHER" id="PTHR33693">
    <property type="entry name" value="TYPE-5 URACIL-DNA GLYCOSYLASE"/>
    <property type="match status" value="1"/>
</dbReference>
<protein>
    <recommendedName>
        <fullName evidence="4">Type-4 uracil-DNA glycosylase</fullName>
        <ecNumber evidence="3">3.2.2.27</ecNumber>
    </recommendedName>
</protein>
<comment type="similarity">
    <text evidence="2">Belongs to the uracil-DNA glycosylase (UDG) superfamily. Type 4 (UDGa) family.</text>
</comment>
<sequence>MDLLVLEQQLQKCHRCDLGRRRIKLVFGKGSLTAPVMFIGEGPGEQEDIQGQPFVGKAGQLLDKIIAAAGFSENQVYICNVVKCRPPGNRLPNPVEVEACKPFLREQIRSIRPRIIVCLGALAAQTLINPDVRITRDRGAWVQKGNFKIMPTFHPAALLRDPAKKRLVWEDMKKVRDEFHRMREN</sequence>
<evidence type="ECO:0000256" key="1">
    <source>
        <dbReference type="ARBA" id="ARBA00001400"/>
    </source>
</evidence>
<feature type="domain" description="Uracil-DNA glycosylase-like" evidence="12">
    <location>
        <begin position="27"/>
        <end position="173"/>
    </location>
</feature>
<dbReference type="Proteomes" id="UP000323521">
    <property type="component" value="Chromosome"/>
</dbReference>
<dbReference type="InterPro" id="IPR005122">
    <property type="entry name" value="Uracil-DNA_glycosylase-like"/>
</dbReference>
<dbReference type="GO" id="GO:0051539">
    <property type="term" value="F:4 iron, 4 sulfur cluster binding"/>
    <property type="evidence" value="ECO:0007669"/>
    <property type="project" value="UniProtKB-KW"/>
</dbReference>
<keyword evidence="11" id="KW-0234">DNA repair</keyword>
<name>A0A3G1KSW8_FORW1</name>
<dbReference type="PANTHER" id="PTHR33693:SF1">
    <property type="entry name" value="TYPE-4 URACIL-DNA GLYCOSYLASE"/>
    <property type="match status" value="1"/>
</dbReference>
<dbReference type="KEGG" id="fwa:DCMF_13115"/>
<dbReference type="GO" id="GO:0006281">
    <property type="term" value="P:DNA repair"/>
    <property type="evidence" value="ECO:0007669"/>
    <property type="project" value="UniProtKB-KW"/>
</dbReference>
<dbReference type="Pfam" id="PF03167">
    <property type="entry name" value="UDG"/>
    <property type="match status" value="1"/>
</dbReference>
<proteinExistence type="inferred from homology"/>
<dbReference type="InterPro" id="IPR005273">
    <property type="entry name" value="Ura-DNA_glyco_family4"/>
</dbReference>
<dbReference type="RefSeq" id="WP_148137897.1">
    <property type="nucleotide sequence ID" value="NZ_CP017634.1"/>
</dbReference>
<evidence type="ECO:0000256" key="7">
    <source>
        <dbReference type="ARBA" id="ARBA00022763"/>
    </source>
</evidence>
<keyword evidence="9" id="KW-0408">Iron</keyword>
<organism evidence="13 14">
    <name type="scientific">Formimonas warabiya</name>
    <dbReference type="NCBI Taxonomy" id="1761012"/>
    <lineage>
        <taxon>Bacteria</taxon>
        <taxon>Bacillati</taxon>
        <taxon>Bacillota</taxon>
        <taxon>Clostridia</taxon>
        <taxon>Eubacteriales</taxon>
        <taxon>Peptococcaceae</taxon>
        <taxon>Candidatus Formimonas</taxon>
    </lineage>
</organism>
<dbReference type="AlphaFoldDB" id="A0A3G1KSW8"/>
<dbReference type="SMART" id="SM00986">
    <property type="entry name" value="UDG"/>
    <property type="match status" value="1"/>
</dbReference>
<evidence type="ECO:0000256" key="2">
    <source>
        <dbReference type="ARBA" id="ARBA00006521"/>
    </source>
</evidence>
<evidence type="ECO:0000256" key="6">
    <source>
        <dbReference type="ARBA" id="ARBA00022723"/>
    </source>
</evidence>
<keyword evidence="8" id="KW-0378">Hydrolase</keyword>
<evidence type="ECO:0000256" key="9">
    <source>
        <dbReference type="ARBA" id="ARBA00023004"/>
    </source>
</evidence>
<comment type="catalytic activity">
    <reaction evidence="1">
        <text>Hydrolyzes single-stranded DNA or mismatched double-stranded DNA and polynucleotides, releasing free uracil.</text>
        <dbReference type="EC" id="3.2.2.27"/>
    </reaction>
</comment>
<dbReference type="EC" id="3.2.2.27" evidence="3"/>
<evidence type="ECO:0000256" key="11">
    <source>
        <dbReference type="ARBA" id="ARBA00023204"/>
    </source>
</evidence>
<gene>
    <name evidence="13" type="ORF">DCMF_13115</name>
</gene>
<evidence type="ECO:0000256" key="3">
    <source>
        <dbReference type="ARBA" id="ARBA00012030"/>
    </source>
</evidence>
<dbReference type="SUPFAM" id="SSF52141">
    <property type="entry name" value="Uracil-DNA glycosylase-like"/>
    <property type="match status" value="1"/>
</dbReference>
<evidence type="ECO:0000313" key="13">
    <source>
        <dbReference type="EMBL" id="ATW25572.1"/>
    </source>
</evidence>
<evidence type="ECO:0000256" key="5">
    <source>
        <dbReference type="ARBA" id="ARBA00022485"/>
    </source>
</evidence>
<dbReference type="EMBL" id="CP017634">
    <property type="protein sequence ID" value="ATW25572.1"/>
    <property type="molecule type" value="Genomic_DNA"/>
</dbReference>
<evidence type="ECO:0000256" key="8">
    <source>
        <dbReference type="ARBA" id="ARBA00022801"/>
    </source>
</evidence>
<reference evidence="13 14" key="1">
    <citation type="submission" date="2016-10" db="EMBL/GenBank/DDBJ databases">
        <title>Complete Genome Sequence of Peptococcaceae strain DCMF.</title>
        <authorList>
            <person name="Edwards R.J."/>
            <person name="Holland S.I."/>
            <person name="Deshpande N.P."/>
            <person name="Wong Y.K."/>
            <person name="Ertan H."/>
            <person name="Manefield M."/>
            <person name="Russell T.L."/>
            <person name="Lee M.J."/>
        </authorList>
    </citation>
    <scope>NUCLEOTIDE SEQUENCE [LARGE SCALE GENOMIC DNA]</scope>
    <source>
        <strain evidence="13 14">DCMF</strain>
    </source>
</reference>
<dbReference type="CDD" id="cd10030">
    <property type="entry name" value="UDG-F4_TTUDGA_SPO1dp_like"/>
    <property type="match status" value="1"/>
</dbReference>
<evidence type="ECO:0000256" key="4">
    <source>
        <dbReference type="ARBA" id="ARBA00019403"/>
    </source>
</evidence>
<dbReference type="GO" id="GO:0004844">
    <property type="term" value="F:uracil DNA N-glycosylase activity"/>
    <property type="evidence" value="ECO:0007669"/>
    <property type="project" value="UniProtKB-EC"/>
</dbReference>
<accession>A0A3G1KSW8</accession>
<keyword evidence="5" id="KW-0004">4Fe-4S</keyword>
<evidence type="ECO:0000259" key="12">
    <source>
        <dbReference type="SMART" id="SM00986"/>
    </source>
</evidence>
<dbReference type="SMART" id="SM00987">
    <property type="entry name" value="UreE_C"/>
    <property type="match status" value="1"/>
</dbReference>
<keyword evidence="10" id="KW-0411">Iron-sulfur</keyword>
<dbReference type="InterPro" id="IPR051536">
    <property type="entry name" value="UDG_Type-4/5"/>
</dbReference>
<evidence type="ECO:0000313" key="14">
    <source>
        <dbReference type="Proteomes" id="UP000323521"/>
    </source>
</evidence>
<keyword evidence="6" id="KW-0479">Metal-binding</keyword>
<dbReference type="OrthoDB" id="5290748at2"/>
<keyword evidence="7" id="KW-0227">DNA damage</keyword>